<accession>A0A1I4SY01</accession>
<comment type="catalytic activity">
    <reaction evidence="4">
        <text>dTTP + H2O = dTMP + diphosphate + H(+)</text>
        <dbReference type="Rhea" id="RHEA:28534"/>
        <dbReference type="ChEBI" id="CHEBI:15377"/>
        <dbReference type="ChEBI" id="CHEBI:15378"/>
        <dbReference type="ChEBI" id="CHEBI:33019"/>
        <dbReference type="ChEBI" id="CHEBI:37568"/>
        <dbReference type="ChEBI" id="CHEBI:63528"/>
        <dbReference type="EC" id="3.6.1.9"/>
    </reaction>
</comment>
<dbReference type="Gene3D" id="3.90.950.10">
    <property type="match status" value="1"/>
</dbReference>
<keyword evidence="6" id="KW-1185">Reference proteome</keyword>
<dbReference type="HAMAP" id="MF_00528">
    <property type="entry name" value="Maf"/>
    <property type="match status" value="1"/>
</dbReference>
<evidence type="ECO:0000256" key="4">
    <source>
        <dbReference type="HAMAP-Rule" id="MF_00528"/>
    </source>
</evidence>
<protein>
    <recommendedName>
        <fullName evidence="4">dTTP/UTP pyrophosphatase</fullName>
        <shortName evidence="4">dTTPase/UTPase</shortName>
        <ecNumber evidence="4">3.6.1.9</ecNumber>
    </recommendedName>
    <alternativeName>
        <fullName evidence="4">Nucleoside triphosphate pyrophosphatase</fullName>
    </alternativeName>
    <alternativeName>
        <fullName evidence="4">Nucleotide pyrophosphatase</fullName>
        <shortName evidence="4">Nucleotide PPase</shortName>
    </alternativeName>
</protein>
<dbReference type="CDD" id="cd00555">
    <property type="entry name" value="Maf"/>
    <property type="match status" value="1"/>
</dbReference>
<dbReference type="STRING" id="39841.SAMN05660836_01224"/>
<dbReference type="InterPro" id="IPR029001">
    <property type="entry name" value="ITPase-like_fam"/>
</dbReference>
<dbReference type="SUPFAM" id="SSF52972">
    <property type="entry name" value="ITPase-like"/>
    <property type="match status" value="1"/>
</dbReference>
<comment type="function">
    <text evidence="4">Nucleoside triphosphate pyrophosphatase that hydrolyzes dTTP and UTP. May have a dual role in cell division arrest and in preventing the incorporation of modified nucleotides into cellular nucleic acids.</text>
</comment>
<dbReference type="PANTHER" id="PTHR43213:SF5">
    <property type="entry name" value="BIFUNCTIONAL DTTP_UTP PYROPHOSPHATASE_METHYLTRANSFERASE PROTEIN-RELATED"/>
    <property type="match status" value="1"/>
</dbReference>
<keyword evidence="2 4" id="KW-0378">Hydrolase</keyword>
<dbReference type="AlphaFoldDB" id="A0A1I4SY01"/>
<dbReference type="NCBIfam" id="TIGR00172">
    <property type="entry name" value="maf"/>
    <property type="match status" value="1"/>
</dbReference>
<dbReference type="PIRSF" id="PIRSF006305">
    <property type="entry name" value="Maf"/>
    <property type="match status" value="1"/>
</dbReference>
<evidence type="ECO:0000256" key="3">
    <source>
        <dbReference type="ARBA" id="ARBA00023080"/>
    </source>
</evidence>
<keyword evidence="3 4" id="KW-0546">Nucleotide metabolism</keyword>
<feature type="site" description="Important for substrate specificity" evidence="4">
    <location>
        <position position="16"/>
    </location>
</feature>
<proteinExistence type="inferred from homology"/>
<dbReference type="EC" id="3.6.1.9" evidence="4"/>
<evidence type="ECO:0000313" key="5">
    <source>
        <dbReference type="EMBL" id="SFM69259.1"/>
    </source>
</evidence>
<dbReference type="PANTHER" id="PTHR43213">
    <property type="entry name" value="BIFUNCTIONAL DTTP/UTP PYROPHOSPHATASE/METHYLTRANSFERASE PROTEIN-RELATED"/>
    <property type="match status" value="1"/>
</dbReference>
<dbReference type="Pfam" id="PF02545">
    <property type="entry name" value="Maf"/>
    <property type="match status" value="1"/>
</dbReference>
<gene>
    <name evidence="5" type="ORF">SAMN05660836_01224</name>
</gene>
<comment type="similarity">
    <text evidence="4">Belongs to the Maf family. YhdE subfamily.</text>
</comment>
<feature type="active site" description="Proton acceptor" evidence="4">
    <location>
        <position position="77"/>
    </location>
</feature>
<comment type="caution">
    <text evidence="4">Lacks conserved residue(s) required for the propagation of feature annotation.</text>
</comment>
<dbReference type="GO" id="GO:0005737">
    <property type="term" value="C:cytoplasm"/>
    <property type="evidence" value="ECO:0007669"/>
    <property type="project" value="UniProtKB-SubCell"/>
</dbReference>
<comment type="subcellular location">
    <subcellularLocation>
        <location evidence="4">Cytoplasm</location>
    </subcellularLocation>
</comment>
<evidence type="ECO:0000313" key="6">
    <source>
        <dbReference type="Proteomes" id="UP000199611"/>
    </source>
</evidence>
<dbReference type="EMBL" id="FOUU01000002">
    <property type="protein sequence ID" value="SFM69259.1"/>
    <property type="molecule type" value="Genomic_DNA"/>
</dbReference>
<dbReference type="GO" id="GO:0009117">
    <property type="term" value="P:nucleotide metabolic process"/>
    <property type="evidence" value="ECO:0007669"/>
    <property type="project" value="UniProtKB-KW"/>
</dbReference>
<name>A0A1I4SY01_9BACT</name>
<feature type="site" description="Important for substrate specificity" evidence="4">
    <location>
        <position position="78"/>
    </location>
</feature>
<dbReference type="GO" id="GO:0036221">
    <property type="term" value="F:UTP diphosphatase activity"/>
    <property type="evidence" value="ECO:0007669"/>
    <property type="project" value="RHEA"/>
</dbReference>
<evidence type="ECO:0000256" key="2">
    <source>
        <dbReference type="ARBA" id="ARBA00022801"/>
    </source>
</evidence>
<dbReference type="RefSeq" id="WP_218148817.1">
    <property type="nucleotide sequence ID" value="NZ_FOUU01000002.1"/>
</dbReference>
<sequence>MYINTMPIILASASPRRKLLLEQVGIVPKVIPSPVEEEGFLKDIDNPSRIVESLARAKAQWVIDRTTLPRVAVLAADTVVTLEGKLLGKPADAGEARAMLSSLSGSVHQVWTGVCVAVKSRKLEMRTWSCCTEVEFRKISGEEIDAYVLTGEPFDKAGGYGIQGMASGFVRTVRGSYTNVVGLPLAETIQTLIELEVIRPGTTQSLTTQSSL</sequence>
<reference evidence="5 6" key="1">
    <citation type="submission" date="2016-10" db="EMBL/GenBank/DDBJ databases">
        <authorList>
            <person name="de Groot N.N."/>
        </authorList>
    </citation>
    <scope>NUCLEOTIDE SEQUENCE [LARGE SCALE GENOMIC DNA]</scope>
    <source>
        <strain evidence="5 6">DSM 9990</strain>
    </source>
</reference>
<dbReference type="Proteomes" id="UP000199611">
    <property type="component" value="Unassembled WGS sequence"/>
</dbReference>
<evidence type="ECO:0000256" key="1">
    <source>
        <dbReference type="ARBA" id="ARBA00001968"/>
    </source>
</evidence>
<comment type="cofactor">
    <cofactor evidence="1 4">
        <name>a divalent metal cation</name>
        <dbReference type="ChEBI" id="CHEBI:60240"/>
    </cofactor>
</comment>
<comment type="catalytic activity">
    <reaction evidence="4">
        <text>UTP + H2O = UMP + diphosphate + H(+)</text>
        <dbReference type="Rhea" id="RHEA:29395"/>
        <dbReference type="ChEBI" id="CHEBI:15377"/>
        <dbReference type="ChEBI" id="CHEBI:15378"/>
        <dbReference type="ChEBI" id="CHEBI:33019"/>
        <dbReference type="ChEBI" id="CHEBI:46398"/>
        <dbReference type="ChEBI" id="CHEBI:57865"/>
        <dbReference type="EC" id="3.6.1.9"/>
    </reaction>
</comment>
<keyword evidence="4" id="KW-0963">Cytoplasm</keyword>
<organism evidence="5 6">
    <name type="scientific">Thermodesulforhabdus norvegica</name>
    <dbReference type="NCBI Taxonomy" id="39841"/>
    <lineage>
        <taxon>Bacteria</taxon>
        <taxon>Pseudomonadati</taxon>
        <taxon>Thermodesulfobacteriota</taxon>
        <taxon>Syntrophobacteria</taxon>
        <taxon>Syntrophobacterales</taxon>
        <taxon>Thermodesulforhabdaceae</taxon>
        <taxon>Thermodesulforhabdus</taxon>
    </lineage>
</organism>
<dbReference type="InterPro" id="IPR003697">
    <property type="entry name" value="Maf-like"/>
</dbReference>
<dbReference type="GO" id="GO:0036218">
    <property type="term" value="F:dTTP diphosphatase activity"/>
    <property type="evidence" value="ECO:0007669"/>
    <property type="project" value="RHEA"/>
</dbReference>
<feature type="site" description="Important for substrate specificity" evidence="4">
    <location>
        <position position="163"/>
    </location>
</feature>